<name>B3S4R1_TRIAD</name>
<dbReference type="SUPFAM" id="SSF51735">
    <property type="entry name" value="NAD(P)-binding Rossmann-fold domains"/>
    <property type="match status" value="1"/>
</dbReference>
<keyword evidence="3" id="KW-0554">One-carbon metabolism</keyword>
<dbReference type="STRING" id="10228.B3S4R1"/>
<dbReference type="PROSITE" id="PS00767">
    <property type="entry name" value="THF_DHG_CYH_2"/>
    <property type="match status" value="1"/>
</dbReference>
<keyword evidence="5" id="KW-0560">Oxidoreductase</keyword>
<dbReference type="HAMAP" id="MF_01576">
    <property type="entry name" value="THF_DHG_CYH"/>
    <property type="match status" value="1"/>
</dbReference>
<evidence type="ECO:0000256" key="1">
    <source>
        <dbReference type="ARBA" id="ARBA00011738"/>
    </source>
</evidence>
<dbReference type="InterPro" id="IPR046346">
    <property type="entry name" value="Aminoacid_DH-like_N_sf"/>
</dbReference>
<dbReference type="GO" id="GO:0035999">
    <property type="term" value="P:tetrahydrofolate interconversion"/>
    <property type="evidence" value="ECO:0000318"/>
    <property type="project" value="GO_Central"/>
</dbReference>
<evidence type="ECO:0000313" key="10">
    <source>
        <dbReference type="EMBL" id="EDV22257.1"/>
    </source>
</evidence>
<dbReference type="AlphaFoldDB" id="B3S4R1"/>
<keyword evidence="11" id="KW-1185">Reference proteome</keyword>
<evidence type="ECO:0000256" key="6">
    <source>
        <dbReference type="ARBA" id="ARBA00023268"/>
    </source>
</evidence>
<comment type="subunit">
    <text evidence="1">Homodimer.</text>
</comment>
<evidence type="ECO:0000259" key="9">
    <source>
        <dbReference type="Pfam" id="PF02882"/>
    </source>
</evidence>
<evidence type="ECO:0000256" key="4">
    <source>
        <dbReference type="ARBA" id="ARBA00022801"/>
    </source>
</evidence>
<evidence type="ECO:0000256" key="5">
    <source>
        <dbReference type="ARBA" id="ARBA00023002"/>
    </source>
</evidence>
<dbReference type="KEGG" id="tad:TRIADDRAFT_50697"/>
<dbReference type="Gene3D" id="3.40.50.720">
    <property type="entry name" value="NAD(P)-binding Rossmann-like Domain"/>
    <property type="match status" value="1"/>
</dbReference>
<dbReference type="OrthoDB" id="5126881at2759"/>
<proteinExistence type="inferred from homology"/>
<dbReference type="PhylomeDB" id="B3S4R1"/>
<dbReference type="EC" id="3.5.4.9" evidence="2"/>
<dbReference type="Proteomes" id="UP000009022">
    <property type="component" value="Unassembled WGS sequence"/>
</dbReference>
<reference evidence="10 11" key="1">
    <citation type="journal article" date="2008" name="Nature">
        <title>The Trichoplax genome and the nature of placozoans.</title>
        <authorList>
            <person name="Srivastava M."/>
            <person name="Begovic E."/>
            <person name="Chapman J."/>
            <person name="Putnam N.H."/>
            <person name="Hellsten U."/>
            <person name="Kawashima T."/>
            <person name="Kuo A."/>
            <person name="Mitros T."/>
            <person name="Salamov A."/>
            <person name="Carpenter M.L."/>
            <person name="Signorovitch A.Y."/>
            <person name="Moreno M.A."/>
            <person name="Kamm K."/>
            <person name="Grimwood J."/>
            <person name="Schmutz J."/>
            <person name="Shapiro H."/>
            <person name="Grigoriev I.V."/>
            <person name="Buss L.W."/>
            <person name="Schierwater B."/>
            <person name="Dellaporta S.L."/>
            <person name="Rokhsar D.S."/>
        </authorList>
    </citation>
    <scope>NUCLEOTIDE SEQUENCE [LARGE SCALE GENOMIC DNA]</scope>
    <source>
        <strain evidence="10 11">Grell-BS-1999</strain>
    </source>
</reference>
<dbReference type="RefSeq" id="XP_002115412.1">
    <property type="nucleotide sequence ID" value="XM_002115376.1"/>
</dbReference>
<dbReference type="GO" id="GO:0004488">
    <property type="term" value="F:methylenetetrahydrofolate dehydrogenase (NADP+) activity"/>
    <property type="evidence" value="ECO:0000318"/>
    <property type="project" value="GO_Central"/>
</dbReference>
<dbReference type="PANTHER" id="PTHR48099:SF11">
    <property type="entry name" value="BIFUNCTIONAL METHYLENETETRAHYDROFOLATE DEHYDROGENASE_CYCLOHYDROLASE, MITOCHONDRIAL"/>
    <property type="match status" value="1"/>
</dbReference>
<evidence type="ECO:0000313" key="11">
    <source>
        <dbReference type="Proteomes" id="UP000009022"/>
    </source>
</evidence>
<dbReference type="GeneID" id="6756499"/>
<dbReference type="GO" id="GO:0004487">
    <property type="term" value="F:methylenetetrahydrofolate dehydrogenase (NAD+) activity"/>
    <property type="evidence" value="ECO:0000318"/>
    <property type="project" value="GO_Central"/>
</dbReference>
<accession>B3S4R1</accession>
<dbReference type="CTD" id="6756499"/>
<gene>
    <name evidence="10" type="ORF">TRIADDRAFT_50697</name>
</gene>
<dbReference type="GO" id="GO:0004477">
    <property type="term" value="F:methenyltetrahydrofolate cyclohydrolase activity"/>
    <property type="evidence" value="ECO:0000318"/>
    <property type="project" value="GO_Central"/>
</dbReference>
<dbReference type="GO" id="GO:0005829">
    <property type="term" value="C:cytosol"/>
    <property type="evidence" value="ECO:0000318"/>
    <property type="project" value="GO_Central"/>
</dbReference>
<dbReference type="EMBL" id="DS985250">
    <property type="protein sequence ID" value="EDV22257.1"/>
    <property type="molecule type" value="Genomic_DNA"/>
</dbReference>
<dbReference type="Gene3D" id="3.40.50.10860">
    <property type="entry name" value="Leucine Dehydrogenase, chain A, domain 1"/>
    <property type="match status" value="1"/>
</dbReference>
<dbReference type="CDD" id="cd01080">
    <property type="entry name" value="NAD_bind_m-THF_DH_Cyclohyd"/>
    <property type="match status" value="1"/>
</dbReference>
<dbReference type="InParanoid" id="B3S4R1"/>
<dbReference type="FunFam" id="3.40.50.10860:FF:000005">
    <property type="entry name" value="C-1-tetrahydrofolate synthase, cytoplasmic, putative"/>
    <property type="match status" value="1"/>
</dbReference>
<sequence>MTRCTLHASARLDTAKLIDGKKLSAEISEEVKQEVDDWMLKGNRRPHLSVVLVGDNPASKSYIKSKTNGCDKVGIDSKTHVLSDAITQDELLAFVDNLNKDDGVDGILVQLPLPKHMDERTVCNAVVPSKDVDGFHALNVGRFCLNDNAFLPATAAGVMEMIYRYKIPTFGKHAVILGRSKNVGMPIMMMLHSDGSGDATATICHRYTPPEQLLINTKMADILVVAVGIPGLIKADMVKPGAAIIDVGINRITGPDGKQRLVGDVDFEGVSKVASYITPVPGGVGPMTVAMLLKNTIAAAKKIYKY</sequence>
<dbReference type="InterPro" id="IPR000672">
    <property type="entry name" value="THF_DH/CycHdrlase"/>
</dbReference>
<dbReference type="InterPro" id="IPR020867">
    <property type="entry name" value="THF_DH/CycHdrlase_CS"/>
</dbReference>
<dbReference type="InterPro" id="IPR020630">
    <property type="entry name" value="THF_DH/CycHdrlase_cat_dom"/>
</dbReference>
<organism evidence="10 11">
    <name type="scientific">Trichoplax adhaerens</name>
    <name type="common">Trichoplax reptans</name>
    <dbReference type="NCBI Taxonomy" id="10228"/>
    <lineage>
        <taxon>Eukaryota</taxon>
        <taxon>Metazoa</taxon>
        <taxon>Placozoa</taxon>
        <taxon>Uniplacotomia</taxon>
        <taxon>Trichoplacea</taxon>
        <taxon>Trichoplacidae</taxon>
        <taxon>Trichoplax</taxon>
    </lineage>
</organism>
<feature type="domain" description="Tetrahydrofolate dehydrogenase/cyclohydrolase catalytic" evidence="8">
    <location>
        <begin position="18"/>
        <end position="133"/>
    </location>
</feature>
<evidence type="ECO:0000256" key="2">
    <source>
        <dbReference type="ARBA" id="ARBA00012776"/>
    </source>
</evidence>
<dbReference type="PANTHER" id="PTHR48099">
    <property type="entry name" value="C-1-TETRAHYDROFOLATE SYNTHASE, CYTOPLASMIC-RELATED"/>
    <property type="match status" value="1"/>
</dbReference>
<dbReference type="PRINTS" id="PR00085">
    <property type="entry name" value="THFDHDRGNASE"/>
</dbReference>
<dbReference type="eggNOG" id="KOG0089">
    <property type="taxonomic scope" value="Eukaryota"/>
</dbReference>
<dbReference type="Pfam" id="PF00763">
    <property type="entry name" value="THF_DHG_CYH"/>
    <property type="match status" value="1"/>
</dbReference>
<dbReference type="HOGENOM" id="CLU_034045_0_1_1"/>
<comment type="catalytic activity">
    <reaction evidence="7">
        <text>(6R)-5,10-methenyltetrahydrofolate + H2O = (6R)-10-formyltetrahydrofolate + H(+)</text>
        <dbReference type="Rhea" id="RHEA:23700"/>
        <dbReference type="ChEBI" id="CHEBI:15377"/>
        <dbReference type="ChEBI" id="CHEBI:15378"/>
        <dbReference type="ChEBI" id="CHEBI:57455"/>
        <dbReference type="ChEBI" id="CHEBI:195366"/>
        <dbReference type="EC" id="3.5.4.9"/>
    </reaction>
</comment>
<evidence type="ECO:0000256" key="3">
    <source>
        <dbReference type="ARBA" id="ARBA00022563"/>
    </source>
</evidence>
<dbReference type="OMA" id="VCHILTK"/>
<dbReference type="PROSITE" id="PS00766">
    <property type="entry name" value="THF_DHG_CYH_1"/>
    <property type="match status" value="1"/>
</dbReference>
<keyword evidence="6" id="KW-0511">Multifunctional enzyme</keyword>
<feature type="domain" description="Tetrahydrofolate dehydrogenase/cyclohydrolase NAD(P)-binding" evidence="9">
    <location>
        <begin position="152"/>
        <end position="302"/>
    </location>
</feature>
<protein>
    <recommendedName>
        <fullName evidence="2">methenyltetrahydrofolate cyclohydrolase</fullName>
        <ecNumber evidence="2">3.5.4.9</ecNumber>
    </recommendedName>
</protein>
<dbReference type="InterPro" id="IPR020631">
    <property type="entry name" value="THF_DH/CycHdrlase_NAD-bd_dom"/>
</dbReference>
<dbReference type="FunFam" id="3.40.50.720:FF:000070">
    <property type="entry name" value="probable bifunctional methylenetetrahydrofolate dehydrogenase/cyclohydrolase 2"/>
    <property type="match status" value="1"/>
</dbReference>
<dbReference type="SUPFAM" id="SSF53223">
    <property type="entry name" value="Aminoacid dehydrogenase-like, N-terminal domain"/>
    <property type="match status" value="1"/>
</dbReference>
<dbReference type="FunCoup" id="B3S4R1">
    <property type="interactions" value="1388"/>
</dbReference>
<evidence type="ECO:0000256" key="7">
    <source>
        <dbReference type="ARBA" id="ARBA00036357"/>
    </source>
</evidence>
<dbReference type="InterPro" id="IPR036291">
    <property type="entry name" value="NAD(P)-bd_dom_sf"/>
</dbReference>
<dbReference type="Pfam" id="PF02882">
    <property type="entry name" value="THF_DHG_CYH_C"/>
    <property type="match status" value="1"/>
</dbReference>
<keyword evidence="4" id="KW-0378">Hydrolase</keyword>
<evidence type="ECO:0000259" key="8">
    <source>
        <dbReference type="Pfam" id="PF00763"/>
    </source>
</evidence>